<sequence>MSTSPELKESRDKLDSLADCHIPKAIYGLVGVNLNSYVDTEMQIMEECDIPISRDDLSVIIRKMHGGKGLEKDLIKRVLFNNKNES</sequence>
<dbReference type="Proteomes" id="UP000095286">
    <property type="component" value="Unplaced"/>
</dbReference>
<dbReference type="WBParaSite" id="RSKR_0000905150.1">
    <property type="protein sequence ID" value="RSKR_0000905150.1"/>
    <property type="gene ID" value="RSKR_0000905150"/>
</dbReference>
<reference evidence="2" key="1">
    <citation type="submission" date="2016-11" db="UniProtKB">
        <authorList>
            <consortium name="WormBaseParasite"/>
        </authorList>
    </citation>
    <scope>IDENTIFICATION</scope>
    <source>
        <strain evidence="2">KR3021</strain>
    </source>
</reference>
<name>A0AC35U9Q7_9BILA</name>
<organism evidence="1 2">
    <name type="scientific">Rhabditophanes sp. KR3021</name>
    <dbReference type="NCBI Taxonomy" id="114890"/>
    <lineage>
        <taxon>Eukaryota</taxon>
        <taxon>Metazoa</taxon>
        <taxon>Ecdysozoa</taxon>
        <taxon>Nematoda</taxon>
        <taxon>Chromadorea</taxon>
        <taxon>Rhabditida</taxon>
        <taxon>Tylenchina</taxon>
        <taxon>Panagrolaimomorpha</taxon>
        <taxon>Strongyloidoidea</taxon>
        <taxon>Alloionematidae</taxon>
        <taxon>Rhabditophanes</taxon>
    </lineage>
</organism>
<evidence type="ECO:0000313" key="2">
    <source>
        <dbReference type="WBParaSite" id="RSKR_0000905150.1"/>
    </source>
</evidence>
<evidence type="ECO:0000313" key="1">
    <source>
        <dbReference type="Proteomes" id="UP000095286"/>
    </source>
</evidence>
<accession>A0AC35U9Q7</accession>
<protein>
    <submittedName>
        <fullName evidence="2">VbhA domain-containing protein</fullName>
    </submittedName>
</protein>
<proteinExistence type="predicted"/>